<evidence type="ECO:0000313" key="1">
    <source>
        <dbReference type="EMBL" id="KAF3595006.1"/>
    </source>
</evidence>
<accession>A0ABQ7EDP6</accession>
<name>A0ABQ7EDP6_BRACR</name>
<proteinExistence type="predicted"/>
<comment type="caution">
    <text evidence="1">The sequence shown here is derived from an EMBL/GenBank/DDBJ whole genome shotgun (WGS) entry which is preliminary data.</text>
</comment>
<reference evidence="1 2" key="1">
    <citation type="journal article" date="2020" name="BMC Genomics">
        <title>Intraspecific diversification of the crop wild relative Brassica cretica Lam. using demographic model selection.</title>
        <authorList>
            <person name="Kioukis A."/>
            <person name="Michalopoulou V.A."/>
            <person name="Briers L."/>
            <person name="Pirintsos S."/>
            <person name="Studholme D.J."/>
            <person name="Pavlidis P."/>
            <person name="Sarris P.F."/>
        </authorList>
    </citation>
    <scope>NUCLEOTIDE SEQUENCE [LARGE SCALE GENOMIC DNA]</scope>
    <source>
        <strain evidence="2">cv. PFS-1207/04</strain>
    </source>
</reference>
<protein>
    <submittedName>
        <fullName evidence="1">Uncharacterized protein</fullName>
    </submittedName>
</protein>
<evidence type="ECO:0000313" key="2">
    <source>
        <dbReference type="Proteomes" id="UP000266723"/>
    </source>
</evidence>
<sequence>MISVSWLPMNPSNKPIKIYLSSGAVSFNIRVRLFLEKRDGEGKTFLNTLGEARLWMERYSGMTNPALSSLFQVFDLPLNVPYFTNLPNPHDFFLLGLLGE</sequence>
<dbReference type="Proteomes" id="UP000266723">
    <property type="component" value="Unassembled WGS sequence"/>
</dbReference>
<keyword evidence="2" id="KW-1185">Reference proteome</keyword>
<dbReference type="EMBL" id="QGKV02000299">
    <property type="protein sequence ID" value="KAF3595006.1"/>
    <property type="molecule type" value="Genomic_DNA"/>
</dbReference>
<gene>
    <name evidence="1" type="ORF">DY000_02024007</name>
</gene>
<organism evidence="1 2">
    <name type="scientific">Brassica cretica</name>
    <name type="common">Mustard</name>
    <dbReference type="NCBI Taxonomy" id="69181"/>
    <lineage>
        <taxon>Eukaryota</taxon>
        <taxon>Viridiplantae</taxon>
        <taxon>Streptophyta</taxon>
        <taxon>Embryophyta</taxon>
        <taxon>Tracheophyta</taxon>
        <taxon>Spermatophyta</taxon>
        <taxon>Magnoliopsida</taxon>
        <taxon>eudicotyledons</taxon>
        <taxon>Gunneridae</taxon>
        <taxon>Pentapetalae</taxon>
        <taxon>rosids</taxon>
        <taxon>malvids</taxon>
        <taxon>Brassicales</taxon>
        <taxon>Brassicaceae</taxon>
        <taxon>Brassiceae</taxon>
        <taxon>Brassica</taxon>
    </lineage>
</organism>